<gene>
    <name evidence="3" type="ORF">LSP00402_LOCUS7411</name>
</gene>
<feature type="chain" id="PRO_5030856649" description="EXPERA domain-containing protein" evidence="2">
    <location>
        <begin position="26"/>
        <end position="167"/>
    </location>
</feature>
<dbReference type="AlphaFoldDB" id="A0A7S2TNK1"/>
<reference evidence="3" key="1">
    <citation type="submission" date="2021-01" db="EMBL/GenBank/DDBJ databases">
        <authorList>
            <person name="Corre E."/>
            <person name="Pelletier E."/>
            <person name="Niang G."/>
            <person name="Scheremetjew M."/>
            <person name="Finn R."/>
            <person name="Kale V."/>
            <person name="Holt S."/>
            <person name="Cochrane G."/>
            <person name="Meng A."/>
            <person name="Brown T."/>
            <person name="Cohen L."/>
        </authorList>
    </citation>
    <scope>NUCLEOTIDE SEQUENCE</scope>
    <source>
        <strain evidence="3">CCMP622</strain>
    </source>
</reference>
<protein>
    <recommendedName>
        <fullName evidence="4">EXPERA domain-containing protein</fullName>
    </recommendedName>
</protein>
<keyword evidence="1" id="KW-0472">Membrane</keyword>
<evidence type="ECO:0008006" key="4">
    <source>
        <dbReference type="Google" id="ProtNLM"/>
    </source>
</evidence>
<feature type="transmembrane region" description="Helical" evidence="1">
    <location>
        <begin position="63"/>
        <end position="88"/>
    </location>
</feature>
<feature type="transmembrane region" description="Helical" evidence="1">
    <location>
        <begin position="95"/>
        <end position="114"/>
    </location>
</feature>
<accession>A0A7S2TNK1</accession>
<keyword evidence="2" id="KW-0732">Signal</keyword>
<feature type="signal peptide" evidence="2">
    <location>
        <begin position="1"/>
        <end position="25"/>
    </location>
</feature>
<keyword evidence="1" id="KW-1133">Transmembrane helix</keyword>
<evidence type="ECO:0000313" key="3">
    <source>
        <dbReference type="EMBL" id="CAD9758905.1"/>
    </source>
</evidence>
<organism evidence="3">
    <name type="scientific">Lotharella oceanica</name>
    <dbReference type="NCBI Taxonomy" id="641309"/>
    <lineage>
        <taxon>Eukaryota</taxon>
        <taxon>Sar</taxon>
        <taxon>Rhizaria</taxon>
        <taxon>Cercozoa</taxon>
        <taxon>Chlorarachniophyceae</taxon>
        <taxon>Lotharella</taxon>
    </lineage>
</organism>
<sequence length="167" mass="18853">MGCFSRCADLLLVLLQCYFIWSCVCVERHYCAAPITAESEGILKMTYDFTKENNPLFLARPRWLQIATCISAYGYAPFYAFFALCFLFKLNVIRLPALVFLGIKLNALVFYHIMEFTSDMPPPNLGAYWGVEGPYLLSIALILLRTVPGPPFETSASALEPNKEKTN</sequence>
<dbReference type="EMBL" id="HBHP01011912">
    <property type="protein sequence ID" value="CAD9758905.1"/>
    <property type="molecule type" value="Transcribed_RNA"/>
</dbReference>
<evidence type="ECO:0000256" key="1">
    <source>
        <dbReference type="SAM" id="Phobius"/>
    </source>
</evidence>
<proteinExistence type="predicted"/>
<keyword evidence="1" id="KW-0812">Transmembrane</keyword>
<evidence type="ECO:0000256" key="2">
    <source>
        <dbReference type="SAM" id="SignalP"/>
    </source>
</evidence>
<name>A0A7S2TNK1_9EUKA</name>